<reference evidence="2 3" key="1">
    <citation type="submission" date="2019-09" db="EMBL/GenBank/DDBJ databases">
        <title>Isolation and identification of active actinomycetes.</title>
        <authorList>
            <person name="Yu Z."/>
            <person name="Han C."/>
            <person name="Yu B."/>
        </authorList>
    </citation>
    <scope>NUCLEOTIDE SEQUENCE [LARGE SCALE GENOMIC DNA]</scope>
    <source>
        <strain evidence="2 3">NEAU-H2</strain>
    </source>
</reference>
<dbReference type="InterPro" id="IPR010699">
    <property type="entry name" value="DUF1275"/>
</dbReference>
<dbReference type="EMBL" id="WBKG01000022">
    <property type="protein sequence ID" value="KAB1986035.1"/>
    <property type="molecule type" value="Genomic_DNA"/>
</dbReference>
<keyword evidence="3" id="KW-1185">Reference proteome</keyword>
<keyword evidence="1" id="KW-0812">Transmembrane</keyword>
<keyword evidence="1" id="KW-0472">Membrane</keyword>
<feature type="transmembrane region" description="Helical" evidence="1">
    <location>
        <begin position="253"/>
        <end position="273"/>
    </location>
</feature>
<evidence type="ECO:0000313" key="2">
    <source>
        <dbReference type="EMBL" id="KAB1986035.1"/>
    </source>
</evidence>
<organism evidence="2 3">
    <name type="scientific">Streptomyces triticiradicis</name>
    <dbReference type="NCBI Taxonomy" id="2651189"/>
    <lineage>
        <taxon>Bacteria</taxon>
        <taxon>Bacillati</taxon>
        <taxon>Actinomycetota</taxon>
        <taxon>Actinomycetes</taxon>
        <taxon>Kitasatosporales</taxon>
        <taxon>Streptomycetaceae</taxon>
        <taxon>Streptomyces</taxon>
    </lineage>
</organism>
<feature type="transmembrane region" description="Helical" evidence="1">
    <location>
        <begin position="135"/>
        <end position="155"/>
    </location>
</feature>
<protein>
    <submittedName>
        <fullName evidence="2">DUF1275 domain-containing protein</fullName>
    </submittedName>
</protein>
<gene>
    <name evidence="2" type="ORF">F8144_24715</name>
</gene>
<evidence type="ECO:0000313" key="3">
    <source>
        <dbReference type="Proteomes" id="UP000442990"/>
    </source>
</evidence>
<dbReference type="Pfam" id="PF06912">
    <property type="entry name" value="DUF1275"/>
    <property type="match status" value="1"/>
</dbReference>
<dbReference type="Proteomes" id="UP000442990">
    <property type="component" value="Unassembled WGS sequence"/>
</dbReference>
<comment type="caution">
    <text evidence="2">The sequence shown here is derived from an EMBL/GenBank/DDBJ whole genome shotgun (WGS) entry which is preliminary data.</text>
</comment>
<feature type="transmembrane region" description="Helical" evidence="1">
    <location>
        <begin position="161"/>
        <end position="182"/>
    </location>
</feature>
<dbReference type="PANTHER" id="PTHR37314">
    <property type="entry name" value="SLR0142 PROTEIN"/>
    <property type="match status" value="1"/>
</dbReference>
<feature type="transmembrane region" description="Helical" evidence="1">
    <location>
        <begin position="279"/>
        <end position="301"/>
    </location>
</feature>
<proteinExistence type="predicted"/>
<dbReference type="PANTHER" id="PTHR37314:SF4">
    <property type="entry name" value="UPF0700 TRANSMEMBRANE PROTEIN YOAK"/>
    <property type="match status" value="1"/>
</dbReference>
<keyword evidence="1" id="KW-1133">Transmembrane helix</keyword>
<accession>A0A7J5DB47</accession>
<feature type="transmembrane region" description="Helical" evidence="1">
    <location>
        <begin position="83"/>
        <end position="100"/>
    </location>
</feature>
<dbReference type="AlphaFoldDB" id="A0A7J5DB47"/>
<name>A0A7J5DB47_9ACTN</name>
<sequence length="308" mass="31016">MPFRLPRLVDRWVSSLGGGTDSRAVARCAHVGRGPGAPSIGGTVVAFRPGHRGCGVAVAETGPMSEEAGPPASAVRRERQQTVVMATLTVLAGAVDAVSFLTMGHVFTALATGNLLFLSFAVAGEGELPVARPAVALIAFVLGAAAGALATGGLVARHRHWFAAALAVEGGLLALAGATALWRHGSGSLTDHPDDLVIAMVGFAMGLRADTALRAAVPGMPTLLVQVSLVRLVHGLTGATAAAGQHPTARIRLVATVAGIFAGGALGTLITPWGTGRALLAVAAAVLVVAALNVLLARLHLLSPELID</sequence>
<evidence type="ECO:0000256" key="1">
    <source>
        <dbReference type="SAM" id="Phobius"/>
    </source>
</evidence>